<dbReference type="Gene3D" id="1.10.10.60">
    <property type="entry name" value="Homeodomain-like"/>
    <property type="match status" value="1"/>
</dbReference>
<dbReference type="PANTHER" id="PTHR43280">
    <property type="entry name" value="ARAC-FAMILY TRANSCRIPTIONAL REGULATOR"/>
    <property type="match status" value="1"/>
</dbReference>
<proteinExistence type="predicted"/>
<sequence>MKQFNDFAPLHFEKASYCLPFKIHTIEWIKENGIDLPNDYFMLIWIVAGNGYYRLNLQKESVNTNQLLLIKPGQLHDLKFSSGLQGYVISFTDSFLDIEDYSREAAYSPIYQMFSQTQIVSINSELADDMNDITEIMMKEYSRHNLYRAEILKRYFKIFLIYLSRQLESIELAPKQSRNTAILQNFMALLDKNFREYKMVADYADRLSVTPNYLNEVVKKLTGQSAGHHIRQRVAAEAKRQAVHPDNCMKKIAYDLGFCDMAHFSKFFKNTTGVSFSDFKKREPVLLPVF</sequence>
<dbReference type="InterPro" id="IPR009057">
    <property type="entry name" value="Homeodomain-like_sf"/>
</dbReference>
<dbReference type="InterPro" id="IPR018060">
    <property type="entry name" value="HTH_AraC"/>
</dbReference>
<dbReference type="PROSITE" id="PS01124">
    <property type="entry name" value="HTH_ARAC_FAMILY_2"/>
    <property type="match status" value="1"/>
</dbReference>
<dbReference type="InterPro" id="IPR037923">
    <property type="entry name" value="HTH-like"/>
</dbReference>
<keyword evidence="6" id="KW-1185">Reference proteome</keyword>
<dbReference type="SUPFAM" id="SSF46689">
    <property type="entry name" value="Homeodomain-like"/>
    <property type="match status" value="1"/>
</dbReference>
<evidence type="ECO:0000256" key="3">
    <source>
        <dbReference type="ARBA" id="ARBA00023163"/>
    </source>
</evidence>
<dbReference type="Proteomes" id="UP001589828">
    <property type="component" value="Unassembled WGS sequence"/>
</dbReference>
<comment type="caution">
    <text evidence="5">The sequence shown here is derived from an EMBL/GenBank/DDBJ whole genome shotgun (WGS) entry which is preliminary data.</text>
</comment>
<evidence type="ECO:0000259" key="4">
    <source>
        <dbReference type="PROSITE" id="PS01124"/>
    </source>
</evidence>
<accession>A0ABV6KZ69</accession>
<evidence type="ECO:0000313" key="5">
    <source>
        <dbReference type="EMBL" id="MFC0512767.1"/>
    </source>
</evidence>
<dbReference type="EMBL" id="JBHLTS010000004">
    <property type="protein sequence ID" value="MFC0512767.1"/>
    <property type="molecule type" value="Genomic_DNA"/>
</dbReference>
<dbReference type="Pfam" id="PF12833">
    <property type="entry name" value="HTH_18"/>
    <property type="match status" value="1"/>
</dbReference>
<dbReference type="Pfam" id="PF02311">
    <property type="entry name" value="AraC_binding"/>
    <property type="match status" value="1"/>
</dbReference>
<dbReference type="RefSeq" id="WP_377020643.1">
    <property type="nucleotide sequence ID" value="NZ_JBHLTS010000004.1"/>
</dbReference>
<keyword evidence="1" id="KW-0805">Transcription regulation</keyword>
<gene>
    <name evidence="5" type="ORF">ACFFGT_01110</name>
</gene>
<protein>
    <submittedName>
        <fullName evidence="5">Helix-turn-helix transcriptional regulator</fullName>
    </submittedName>
</protein>
<evidence type="ECO:0000256" key="2">
    <source>
        <dbReference type="ARBA" id="ARBA00023125"/>
    </source>
</evidence>
<reference evidence="5 6" key="1">
    <citation type="submission" date="2024-09" db="EMBL/GenBank/DDBJ databases">
        <authorList>
            <person name="Sun Q."/>
            <person name="Mori K."/>
        </authorList>
    </citation>
    <scope>NUCLEOTIDE SEQUENCE [LARGE SCALE GENOMIC DNA]</scope>
    <source>
        <strain evidence="5 6">NCAIM B.02415</strain>
    </source>
</reference>
<dbReference type="PANTHER" id="PTHR43280:SF32">
    <property type="entry name" value="TRANSCRIPTIONAL REGULATORY PROTEIN"/>
    <property type="match status" value="1"/>
</dbReference>
<evidence type="ECO:0000313" key="6">
    <source>
        <dbReference type="Proteomes" id="UP001589828"/>
    </source>
</evidence>
<keyword evidence="2" id="KW-0238">DNA-binding</keyword>
<dbReference type="InterPro" id="IPR003313">
    <property type="entry name" value="AraC-bd"/>
</dbReference>
<keyword evidence="3" id="KW-0804">Transcription</keyword>
<dbReference type="SMART" id="SM00342">
    <property type="entry name" value="HTH_ARAC"/>
    <property type="match status" value="1"/>
</dbReference>
<feature type="domain" description="HTH araC/xylS-type" evidence="4">
    <location>
        <begin position="184"/>
        <end position="282"/>
    </location>
</feature>
<name>A0ABV6KZ69_9SPHI</name>
<evidence type="ECO:0000256" key="1">
    <source>
        <dbReference type="ARBA" id="ARBA00023015"/>
    </source>
</evidence>
<organism evidence="5 6">
    <name type="scientific">Mucilaginibacter angelicae</name>
    <dbReference type="NCBI Taxonomy" id="869718"/>
    <lineage>
        <taxon>Bacteria</taxon>
        <taxon>Pseudomonadati</taxon>
        <taxon>Bacteroidota</taxon>
        <taxon>Sphingobacteriia</taxon>
        <taxon>Sphingobacteriales</taxon>
        <taxon>Sphingobacteriaceae</taxon>
        <taxon>Mucilaginibacter</taxon>
    </lineage>
</organism>
<dbReference type="SUPFAM" id="SSF51215">
    <property type="entry name" value="Regulatory protein AraC"/>
    <property type="match status" value="1"/>
</dbReference>